<comment type="caution">
    <text evidence="6">The sequence shown here is derived from an EMBL/GenBank/DDBJ whole genome shotgun (WGS) entry which is preliminary data.</text>
</comment>
<dbReference type="Gene3D" id="2.170.130.10">
    <property type="entry name" value="TonB-dependent receptor, plug domain"/>
    <property type="match status" value="1"/>
</dbReference>
<evidence type="ECO:0000313" key="7">
    <source>
        <dbReference type="Proteomes" id="UP000824055"/>
    </source>
</evidence>
<dbReference type="Pfam" id="PF14905">
    <property type="entry name" value="OMP_b-brl_3"/>
    <property type="match status" value="1"/>
</dbReference>
<evidence type="ECO:0000256" key="1">
    <source>
        <dbReference type="ARBA" id="ARBA00004442"/>
    </source>
</evidence>
<dbReference type="Proteomes" id="UP000824055">
    <property type="component" value="Unassembled WGS sequence"/>
</dbReference>
<dbReference type="PANTHER" id="PTHR40980">
    <property type="entry name" value="PLUG DOMAIN-CONTAINING PROTEIN"/>
    <property type="match status" value="1"/>
</dbReference>
<evidence type="ECO:0000256" key="4">
    <source>
        <dbReference type="SAM" id="SignalP"/>
    </source>
</evidence>
<comment type="subcellular location">
    <subcellularLocation>
        <location evidence="1">Cell outer membrane</location>
    </subcellularLocation>
</comment>
<dbReference type="SUPFAM" id="SSF56935">
    <property type="entry name" value="Porins"/>
    <property type="match status" value="1"/>
</dbReference>
<dbReference type="EMBL" id="DXBE01000028">
    <property type="protein sequence ID" value="HIZ68911.1"/>
    <property type="molecule type" value="Genomic_DNA"/>
</dbReference>
<dbReference type="GO" id="GO:0009279">
    <property type="term" value="C:cell outer membrane"/>
    <property type="evidence" value="ECO:0007669"/>
    <property type="project" value="UniProtKB-SubCell"/>
</dbReference>
<keyword evidence="4" id="KW-0732">Signal</keyword>
<reference evidence="6" key="2">
    <citation type="submission" date="2021-04" db="EMBL/GenBank/DDBJ databases">
        <authorList>
            <person name="Gilroy R."/>
        </authorList>
    </citation>
    <scope>NUCLEOTIDE SEQUENCE</scope>
    <source>
        <strain evidence="6">ChiHecec3B27-8219</strain>
    </source>
</reference>
<evidence type="ECO:0000313" key="6">
    <source>
        <dbReference type="EMBL" id="HIZ68911.1"/>
    </source>
</evidence>
<evidence type="ECO:0000256" key="2">
    <source>
        <dbReference type="ARBA" id="ARBA00023136"/>
    </source>
</evidence>
<proteinExistence type="predicted"/>
<sequence length="776" mass="86693">MRETRKRLWTLCGGLLATQVMMAQTVTGRVEDTTGQSLPYTNVVALSLPDSAFVAGVMTADDGAFHIDTKGTGRLLRFSSLGYKTVYAPYDADLDTVRLEPVSQMLGEVVVKSDLPRTRLKGEGMVTSVSGTILEHAGTIEHLLDRIPNVSASQGKIEVFGRGTPEIYINGRKMMDNSELDRLSADNIKEVEVITNPGARYDASVTSVIRITTKKAVGEGFSLDNRLFGELNDYGYLVGSDNLNMNYRVGGLDIGTTLRASKWASPDPKRIEQVTYLENTWRQPSEIDQVMKEENFYARLAISYAFNENHSIGISAYYNRQPWNKPSGYMESSLSKDGTLTEQLRSGYTTSIQATTLQGNAYYAGKIGQWAIDFNTDWMYTKSHSTMNTLEDYTEVEQATEHNDVTSVNTPRSNLIASKLVVTAPLLGGQLSLGGEYSYSVRKSIYSVVPKGIIDDDHSRTEEGLATAFVEYARQLGPVNAQVGLRYEDVNFDYFEDETYVAEQSRTYGDFFPSVALSTQLGKVGLQLGYSADIRRPSYNQLRGNVNYDNRYTYEGGNPFLLPTKSHNVNFGVSYRWLTFSAGYSHIVDPILQTGETYKDDPAVMLLRQVNGESYDKAFASLNLRPTIGIWHPSLMVGLQKQWFKLDVHGHNPLDNPLATFRLDNTVETKWCEVSLNMSCLTSGADQNSYMRKPYFQADLSLYKSFLGDKLSLQLYASDLLKTGKRCLRQYSGSLREFTYDTPALQVINLTVRYKFNVGRSKYKGTGAGEGQKSRL</sequence>
<dbReference type="InterPro" id="IPR041700">
    <property type="entry name" value="OMP_b-brl_3"/>
</dbReference>
<feature type="domain" description="Outer membrane protein beta-barrel" evidence="5">
    <location>
        <begin position="373"/>
        <end position="754"/>
    </location>
</feature>
<keyword evidence="6" id="KW-0675">Receptor</keyword>
<dbReference type="InterPro" id="IPR037066">
    <property type="entry name" value="Plug_dom_sf"/>
</dbReference>
<feature type="signal peptide" evidence="4">
    <location>
        <begin position="1"/>
        <end position="23"/>
    </location>
</feature>
<dbReference type="PANTHER" id="PTHR40980:SF4">
    <property type="entry name" value="TONB-DEPENDENT RECEPTOR-LIKE BETA-BARREL DOMAIN-CONTAINING PROTEIN"/>
    <property type="match status" value="1"/>
</dbReference>
<evidence type="ECO:0000259" key="5">
    <source>
        <dbReference type="Pfam" id="PF14905"/>
    </source>
</evidence>
<name>A0A9D2FYA0_9BACT</name>
<keyword evidence="3" id="KW-0998">Cell outer membrane</keyword>
<dbReference type="SUPFAM" id="SSF49464">
    <property type="entry name" value="Carboxypeptidase regulatory domain-like"/>
    <property type="match status" value="1"/>
</dbReference>
<dbReference type="AlphaFoldDB" id="A0A9D2FYA0"/>
<protein>
    <submittedName>
        <fullName evidence="6">TonB-dependent receptor</fullName>
    </submittedName>
</protein>
<accession>A0A9D2FYA0</accession>
<gene>
    <name evidence="6" type="ORF">H9966_03365</name>
</gene>
<keyword evidence="2" id="KW-0472">Membrane</keyword>
<reference evidence="6" key="1">
    <citation type="journal article" date="2021" name="PeerJ">
        <title>Extensive microbial diversity within the chicken gut microbiome revealed by metagenomics and culture.</title>
        <authorList>
            <person name="Gilroy R."/>
            <person name="Ravi A."/>
            <person name="Getino M."/>
            <person name="Pursley I."/>
            <person name="Horton D.L."/>
            <person name="Alikhan N.F."/>
            <person name="Baker D."/>
            <person name="Gharbi K."/>
            <person name="Hall N."/>
            <person name="Watson M."/>
            <person name="Adriaenssens E.M."/>
            <person name="Foster-Nyarko E."/>
            <person name="Jarju S."/>
            <person name="Secka A."/>
            <person name="Antonio M."/>
            <person name="Oren A."/>
            <person name="Chaudhuri R.R."/>
            <person name="La Ragione R."/>
            <person name="Hildebrand F."/>
            <person name="Pallen M.J."/>
        </authorList>
    </citation>
    <scope>NUCLEOTIDE SEQUENCE</scope>
    <source>
        <strain evidence="6">ChiHecec3B27-8219</strain>
    </source>
</reference>
<dbReference type="InterPro" id="IPR036942">
    <property type="entry name" value="Beta-barrel_TonB_sf"/>
</dbReference>
<evidence type="ECO:0000256" key="3">
    <source>
        <dbReference type="ARBA" id="ARBA00023237"/>
    </source>
</evidence>
<feature type="chain" id="PRO_5038701497" evidence="4">
    <location>
        <begin position="24"/>
        <end position="776"/>
    </location>
</feature>
<dbReference type="InterPro" id="IPR008969">
    <property type="entry name" value="CarboxyPept-like_regulatory"/>
</dbReference>
<organism evidence="6 7">
    <name type="scientific">Candidatus Prevotella avicola</name>
    <dbReference type="NCBI Taxonomy" id="2838738"/>
    <lineage>
        <taxon>Bacteria</taxon>
        <taxon>Pseudomonadati</taxon>
        <taxon>Bacteroidota</taxon>
        <taxon>Bacteroidia</taxon>
        <taxon>Bacteroidales</taxon>
        <taxon>Prevotellaceae</taxon>
        <taxon>Prevotella</taxon>
    </lineage>
</organism>
<dbReference type="Gene3D" id="2.40.170.20">
    <property type="entry name" value="TonB-dependent receptor, beta-barrel domain"/>
    <property type="match status" value="1"/>
</dbReference>